<dbReference type="InParanoid" id="A0A165G418"/>
<dbReference type="EMBL" id="KV427611">
    <property type="protein sequence ID" value="KZT09799.1"/>
    <property type="molecule type" value="Genomic_DNA"/>
</dbReference>
<organism evidence="1 2">
    <name type="scientific">Laetiporus sulphureus 93-53</name>
    <dbReference type="NCBI Taxonomy" id="1314785"/>
    <lineage>
        <taxon>Eukaryota</taxon>
        <taxon>Fungi</taxon>
        <taxon>Dikarya</taxon>
        <taxon>Basidiomycota</taxon>
        <taxon>Agaricomycotina</taxon>
        <taxon>Agaricomycetes</taxon>
        <taxon>Polyporales</taxon>
        <taxon>Laetiporus</taxon>
    </lineage>
</organism>
<sequence length="93" mass="10928">LHLVFHVSLLEPYQPPANILHHSPAHPAHIELQSDLSQIKTFLDCRKVGCQYDYFIHWKDQPVSERSWVALSDIPSSLNEQLNRFHRWHPTLP</sequence>
<reference evidence="1 2" key="1">
    <citation type="journal article" date="2016" name="Mol. Biol. Evol.">
        <title>Comparative Genomics of Early-Diverging Mushroom-Forming Fungi Provides Insights into the Origins of Lignocellulose Decay Capabilities.</title>
        <authorList>
            <person name="Nagy L.G."/>
            <person name="Riley R."/>
            <person name="Tritt A."/>
            <person name="Adam C."/>
            <person name="Daum C."/>
            <person name="Floudas D."/>
            <person name="Sun H."/>
            <person name="Yadav J.S."/>
            <person name="Pangilinan J."/>
            <person name="Larsson K.H."/>
            <person name="Matsuura K."/>
            <person name="Barry K."/>
            <person name="Labutti K."/>
            <person name="Kuo R."/>
            <person name="Ohm R.A."/>
            <person name="Bhattacharya S.S."/>
            <person name="Shirouzu T."/>
            <person name="Yoshinaga Y."/>
            <person name="Martin F.M."/>
            <person name="Grigoriev I.V."/>
            <person name="Hibbett D.S."/>
        </authorList>
    </citation>
    <scope>NUCLEOTIDE SEQUENCE [LARGE SCALE GENOMIC DNA]</scope>
    <source>
        <strain evidence="1 2">93-53</strain>
    </source>
</reference>
<dbReference type="InterPro" id="IPR016197">
    <property type="entry name" value="Chromo-like_dom_sf"/>
</dbReference>
<dbReference type="CDD" id="cd00024">
    <property type="entry name" value="CD_CSD"/>
    <property type="match status" value="1"/>
</dbReference>
<feature type="non-terminal residue" evidence="1">
    <location>
        <position position="1"/>
    </location>
</feature>
<dbReference type="AlphaFoldDB" id="A0A165G418"/>
<accession>A0A165G418</accession>
<evidence type="ECO:0000313" key="1">
    <source>
        <dbReference type="EMBL" id="KZT09799.1"/>
    </source>
</evidence>
<dbReference type="SUPFAM" id="SSF54160">
    <property type="entry name" value="Chromo domain-like"/>
    <property type="match status" value="1"/>
</dbReference>
<dbReference type="Proteomes" id="UP000076871">
    <property type="component" value="Unassembled WGS sequence"/>
</dbReference>
<dbReference type="GeneID" id="63820507"/>
<dbReference type="RefSeq" id="XP_040767539.1">
    <property type="nucleotide sequence ID" value="XM_040903476.1"/>
</dbReference>
<evidence type="ECO:0008006" key="3">
    <source>
        <dbReference type="Google" id="ProtNLM"/>
    </source>
</evidence>
<keyword evidence="2" id="KW-1185">Reference proteome</keyword>
<name>A0A165G418_9APHY</name>
<protein>
    <recommendedName>
        <fullName evidence="3">Chromo domain-containing protein</fullName>
    </recommendedName>
</protein>
<feature type="non-terminal residue" evidence="1">
    <location>
        <position position="93"/>
    </location>
</feature>
<dbReference type="OrthoDB" id="2793548at2759"/>
<proteinExistence type="predicted"/>
<dbReference type="Gene3D" id="2.40.50.40">
    <property type="match status" value="1"/>
</dbReference>
<evidence type="ECO:0000313" key="2">
    <source>
        <dbReference type="Proteomes" id="UP000076871"/>
    </source>
</evidence>
<gene>
    <name evidence="1" type="ORF">LAESUDRAFT_638520</name>
</gene>